<feature type="transmembrane region" description="Helical" evidence="12">
    <location>
        <begin position="235"/>
        <end position="260"/>
    </location>
</feature>
<keyword evidence="3 11" id="KW-0597">Phosphoprotein</keyword>
<gene>
    <name evidence="16" type="ORF">WI38_26630</name>
</gene>
<comment type="caution">
    <text evidence="16">The sequence shown here is derived from an EMBL/GenBank/DDBJ whole genome shotgun (WGS) entry which is preliminary data.</text>
</comment>
<proteinExistence type="predicted"/>
<feature type="modified residue" description="Phosphohistidine" evidence="10">
    <location>
        <position position="685"/>
    </location>
</feature>
<dbReference type="InterPro" id="IPR005467">
    <property type="entry name" value="His_kinase_dom"/>
</dbReference>
<keyword evidence="6" id="KW-0067">ATP-binding</keyword>
<feature type="domain" description="Histidine kinase" evidence="13">
    <location>
        <begin position="310"/>
        <end position="489"/>
    </location>
</feature>
<dbReference type="GO" id="GO:0005524">
    <property type="term" value="F:ATP binding"/>
    <property type="evidence" value="ECO:0007669"/>
    <property type="project" value="UniProtKB-KW"/>
</dbReference>
<dbReference type="PROSITE" id="PS50109">
    <property type="entry name" value="HIS_KIN"/>
    <property type="match status" value="1"/>
</dbReference>
<dbReference type="Proteomes" id="UP000065521">
    <property type="component" value="Unassembled WGS sequence"/>
</dbReference>
<keyword evidence="2" id="KW-1003">Cell membrane</keyword>
<evidence type="ECO:0000259" key="14">
    <source>
        <dbReference type="PROSITE" id="PS50110"/>
    </source>
</evidence>
<evidence type="ECO:0000256" key="4">
    <source>
        <dbReference type="ARBA" id="ARBA00022692"/>
    </source>
</evidence>
<dbReference type="Pfam" id="PF01627">
    <property type="entry name" value="Hpt"/>
    <property type="match status" value="1"/>
</dbReference>
<dbReference type="SMART" id="SM00448">
    <property type="entry name" value="REC"/>
    <property type="match status" value="1"/>
</dbReference>
<evidence type="ECO:0000256" key="12">
    <source>
        <dbReference type="SAM" id="Phobius"/>
    </source>
</evidence>
<dbReference type="Gene3D" id="1.20.120.160">
    <property type="entry name" value="HPT domain"/>
    <property type="match status" value="1"/>
</dbReference>
<reference evidence="16 17" key="1">
    <citation type="submission" date="2015-11" db="EMBL/GenBank/DDBJ databases">
        <title>Expanding the genomic diversity of Burkholderia species for the development of highly accurate diagnostics.</title>
        <authorList>
            <person name="Sahl J."/>
            <person name="Keim P."/>
            <person name="Wagner D."/>
        </authorList>
    </citation>
    <scope>NUCLEOTIDE SEQUENCE [LARGE SCALE GENOMIC DNA]</scope>
    <source>
        <strain evidence="16 17">RF32-BP4</strain>
    </source>
</reference>
<protein>
    <recommendedName>
        <fullName evidence="18">Histidine kinase</fullName>
    </recommendedName>
</protein>
<dbReference type="PANTHER" id="PTHR45339:SF1">
    <property type="entry name" value="HYBRID SIGNAL TRANSDUCTION HISTIDINE KINASE J"/>
    <property type="match status" value="1"/>
</dbReference>
<evidence type="ECO:0000256" key="6">
    <source>
        <dbReference type="ARBA" id="ARBA00022840"/>
    </source>
</evidence>
<keyword evidence="5" id="KW-0547">Nucleotide-binding</keyword>
<dbReference type="PROSITE" id="PS50894">
    <property type="entry name" value="HPT"/>
    <property type="match status" value="1"/>
</dbReference>
<dbReference type="GO" id="GO:0005886">
    <property type="term" value="C:plasma membrane"/>
    <property type="evidence" value="ECO:0007669"/>
    <property type="project" value="UniProtKB-SubCell"/>
</dbReference>
<dbReference type="Gene3D" id="3.30.565.10">
    <property type="entry name" value="Histidine kinase-like ATPase, C-terminal domain"/>
    <property type="match status" value="1"/>
</dbReference>
<dbReference type="InterPro" id="IPR036890">
    <property type="entry name" value="HATPase_C_sf"/>
</dbReference>
<evidence type="ECO:0000256" key="2">
    <source>
        <dbReference type="ARBA" id="ARBA00022475"/>
    </source>
</evidence>
<evidence type="ECO:0000256" key="8">
    <source>
        <dbReference type="ARBA" id="ARBA00023012"/>
    </source>
</evidence>
<dbReference type="SMART" id="SM00387">
    <property type="entry name" value="HATPase_c"/>
    <property type="match status" value="1"/>
</dbReference>
<evidence type="ECO:0000256" key="10">
    <source>
        <dbReference type="PROSITE-ProRule" id="PRU00110"/>
    </source>
</evidence>
<dbReference type="InterPro" id="IPR008207">
    <property type="entry name" value="Sig_transdc_His_kin_Hpt_dom"/>
</dbReference>
<keyword evidence="8" id="KW-0902">Two-component regulatory system</keyword>
<evidence type="ECO:0000256" key="11">
    <source>
        <dbReference type="PROSITE-ProRule" id="PRU00169"/>
    </source>
</evidence>
<sequence>MRGNGGTAPIFAAGDLHAPPAMGFARLPSFAQEFSDRIYAYSTGTGALLDRNSYSADGRFIGVVPVPGRPLPRWGDGTIDTRTLIHSMMPDYSPDAEARANSGIEVAWLPLASDPPTGRSEIRAVSKVYSDRRPFLVFVSQMVVDTLLARLGQQRPDEISWIANADGEPIALAASTRSEHRSIMTTLTNASLPAVDGMKPDFRHHHGRMVFRTASSGGGWGAYQTMTSRTVLHDIWRGCAVVAGLLIGSIAVLWVLLLAVNRRRMPRRIRESARHALGSETVDTAAAMAVPRRFAAGDVVNATDRQRRARDLAAASRVEAPANSMESIDFTYVDFDLASLAHDVAAMLEPSAAAKGLAFTCVIDDRLAPVYAGDPARLREVMINLLRNAIESTDCGEIVFEVYLGYEARPDQITIGVIDSGVGMVAARQQRIANGLKPSSLPDLRHPDGGAMVDRALCEERVVSMGGDIEYVDDPRIGRTCVVRLKLRVVDEPTVSDADETPPGAHVRPVDGFEILIADDYPVTRNILRDRLAKLGHAPDVADDGKSALRMTIGKRYQLLMTDLNMPGMNGYMLARMVRDRDASMPIIAITAHVTEHERMMCNEAGIDEILMKSASLVEIDAAVRRAVERHGAAVIDAGRRAEPADETLPSAIRQELLNTLAASVDRINDAIARLDSEAVAGELHSIKGAFAMVRETAIVLLCERIEFFAREGVLPAVDEINALAASARAALARRV</sequence>
<name>A0A102LPS7_9BURK</name>
<evidence type="ECO:0000259" key="13">
    <source>
        <dbReference type="PROSITE" id="PS50109"/>
    </source>
</evidence>
<dbReference type="GO" id="GO:0000160">
    <property type="term" value="P:phosphorelay signal transduction system"/>
    <property type="evidence" value="ECO:0007669"/>
    <property type="project" value="UniProtKB-KW"/>
</dbReference>
<dbReference type="Pfam" id="PF00072">
    <property type="entry name" value="Response_reg"/>
    <property type="match status" value="1"/>
</dbReference>
<dbReference type="PROSITE" id="PS50110">
    <property type="entry name" value="RESPONSE_REGULATORY"/>
    <property type="match status" value="1"/>
</dbReference>
<dbReference type="Gene3D" id="3.40.50.2300">
    <property type="match status" value="1"/>
</dbReference>
<dbReference type="Pfam" id="PF02518">
    <property type="entry name" value="HATPase_c"/>
    <property type="match status" value="1"/>
</dbReference>
<comment type="subcellular location">
    <subcellularLocation>
        <location evidence="1">Cell membrane</location>
        <topology evidence="1">Multi-pass membrane protein</topology>
    </subcellularLocation>
</comment>
<dbReference type="InterPro" id="IPR011006">
    <property type="entry name" value="CheY-like_superfamily"/>
</dbReference>
<evidence type="ECO:0000256" key="3">
    <source>
        <dbReference type="ARBA" id="ARBA00022553"/>
    </source>
</evidence>
<dbReference type="EMBL" id="LOTN01000059">
    <property type="protein sequence ID" value="KUZ83861.1"/>
    <property type="molecule type" value="Genomic_DNA"/>
</dbReference>
<dbReference type="CDD" id="cd17546">
    <property type="entry name" value="REC_hyHK_CKI1_RcsC-like"/>
    <property type="match status" value="1"/>
</dbReference>
<dbReference type="SUPFAM" id="SSF52172">
    <property type="entry name" value="CheY-like"/>
    <property type="match status" value="1"/>
</dbReference>
<dbReference type="PANTHER" id="PTHR45339">
    <property type="entry name" value="HYBRID SIGNAL TRANSDUCTION HISTIDINE KINASE J"/>
    <property type="match status" value="1"/>
</dbReference>
<evidence type="ECO:0000256" key="7">
    <source>
        <dbReference type="ARBA" id="ARBA00022989"/>
    </source>
</evidence>
<dbReference type="SUPFAM" id="SSF55874">
    <property type="entry name" value="ATPase domain of HSP90 chaperone/DNA topoisomerase II/histidine kinase"/>
    <property type="match status" value="1"/>
</dbReference>
<keyword evidence="4 12" id="KW-0812">Transmembrane</keyword>
<evidence type="ECO:0000313" key="17">
    <source>
        <dbReference type="Proteomes" id="UP000065521"/>
    </source>
</evidence>
<evidence type="ECO:0000256" key="1">
    <source>
        <dbReference type="ARBA" id="ARBA00004651"/>
    </source>
</evidence>
<organism evidence="16 17">
    <name type="scientific">Burkholderia ubonensis</name>
    <dbReference type="NCBI Taxonomy" id="101571"/>
    <lineage>
        <taxon>Bacteria</taxon>
        <taxon>Pseudomonadati</taxon>
        <taxon>Pseudomonadota</taxon>
        <taxon>Betaproteobacteria</taxon>
        <taxon>Burkholderiales</taxon>
        <taxon>Burkholderiaceae</taxon>
        <taxon>Burkholderia</taxon>
        <taxon>Burkholderia cepacia complex</taxon>
    </lineage>
</organism>
<dbReference type="AlphaFoldDB" id="A0A102LPS7"/>
<accession>A0A102LPS7</accession>
<keyword evidence="9 12" id="KW-0472">Membrane</keyword>
<dbReference type="InterPro" id="IPR036641">
    <property type="entry name" value="HPT_dom_sf"/>
</dbReference>
<dbReference type="SUPFAM" id="SSF47226">
    <property type="entry name" value="Histidine-containing phosphotransfer domain, HPT domain"/>
    <property type="match status" value="1"/>
</dbReference>
<dbReference type="InterPro" id="IPR003594">
    <property type="entry name" value="HATPase_dom"/>
</dbReference>
<evidence type="ECO:0000256" key="9">
    <source>
        <dbReference type="ARBA" id="ARBA00023136"/>
    </source>
</evidence>
<dbReference type="InterPro" id="IPR001789">
    <property type="entry name" value="Sig_transdc_resp-reg_receiver"/>
</dbReference>
<evidence type="ECO:0000259" key="15">
    <source>
        <dbReference type="PROSITE" id="PS50894"/>
    </source>
</evidence>
<keyword evidence="7 12" id="KW-1133">Transmembrane helix</keyword>
<evidence type="ECO:0000256" key="5">
    <source>
        <dbReference type="ARBA" id="ARBA00022741"/>
    </source>
</evidence>
<evidence type="ECO:0000313" key="16">
    <source>
        <dbReference type="EMBL" id="KUZ83861.1"/>
    </source>
</evidence>
<feature type="domain" description="HPt" evidence="15">
    <location>
        <begin position="646"/>
        <end position="736"/>
    </location>
</feature>
<evidence type="ECO:0008006" key="18">
    <source>
        <dbReference type="Google" id="ProtNLM"/>
    </source>
</evidence>
<dbReference type="GO" id="GO:0004672">
    <property type="term" value="F:protein kinase activity"/>
    <property type="evidence" value="ECO:0007669"/>
    <property type="project" value="UniProtKB-ARBA"/>
</dbReference>
<feature type="modified residue" description="4-aspartylphosphate" evidence="11">
    <location>
        <position position="563"/>
    </location>
</feature>
<feature type="domain" description="Response regulatory" evidence="14">
    <location>
        <begin position="514"/>
        <end position="628"/>
    </location>
</feature>